<dbReference type="EMBL" id="HG994365">
    <property type="protein sequence ID" value="CAF2075134.1"/>
    <property type="molecule type" value="Genomic_DNA"/>
</dbReference>
<sequence length="94" mass="10150">MDKQSCVNGEKVHPGEAAPRFSETERDKAQALSLGQRRSSSFGPIHVSNVLDRGFAKVTTRLSVGYFGSSARVLKPTAKGPRVDLLIPNKATKP</sequence>
<evidence type="ECO:0000313" key="2">
    <source>
        <dbReference type="EMBL" id="CAF2075134.1"/>
    </source>
</evidence>
<name>A0A816RMJ8_BRANA</name>
<feature type="region of interest" description="Disordered" evidence="1">
    <location>
        <begin position="1"/>
        <end position="39"/>
    </location>
</feature>
<gene>
    <name evidence="2" type="ORF">DARMORV10_C01P35090.1</name>
</gene>
<dbReference type="Proteomes" id="UP001295469">
    <property type="component" value="Chromosome C01"/>
</dbReference>
<organism evidence="2">
    <name type="scientific">Brassica napus</name>
    <name type="common">Rape</name>
    <dbReference type="NCBI Taxonomy" id="3708"/>
    <lineage>
        <taxon>Eukaryota</taxon>
        <taxon>Viridiplantae</taxon>
        <taxon>Streptophyta</taxon>
        <taxon>Embryophyta</taxon>
        <taxon>Tracheophyta</taxon>
        <taxon>Spermatophyta</taxon>
        <taxon>Magnoliopsida</taxon>
        <taxon>eudicotyledons</taxon>
        <taxon>Gunneridae</taxon>
        <taxon>Pentapetalae</taxon>
        <taxon>rosids</taxon>
        <taxon>malvids</taxon>
        <taxon>Brassicales</taxon>
        <taxon>Brassicaceae</taxon>
        <taxon>Brassiceae</taxon>
        <taxon>Brassica</taxon>
    </lineage>
</organism>
<accession>A0A816RMJ8</accession>
<reference evidence="2" key="1">
    <citation type="submission" date="2021-01" db="EMBL/GenBank/DDBJ databases">
        <authorList>
            <consortium name="Genoscope - CEA"/>
            <person name="William W."/>
        </authorList>
    </citation>
    <scope>NUCLEOTIDE SEQUENCE</scope>
</reference>
<proteinExistence type="predicted"/>
<dbReference type="AlphaFoldDB" id="A0A816RMJ8"/>
<protein>
    <submittedName>
        <fullName evidence="2">(rape) hypothetical protein</fullName>
    </submittedName>
</protein>
<evidence type="ECO:0000256" key="1">
    <source>
        <dbReference type="SAM" id="MobiDB-lite"/>
    </source>
</evidence>